<keyword evidence="3" id="KW-1185">Reference proteome</keyword>
<dbReference type="AlphaFoldDB" id="A0A0L6UQ95"/>
<feature type="transmembrane region" description="Helical" evidence="1">
    <location>
        <begin position="66"/>
        <end position="99"/>
    </location>
</feature>
<dbReference type="OrthoDB" id="40823at2759"/>
<dbReference type="InterPro" id="IPR049500">
    <property type="entry name" value="Peptidase_M50B-like"/>
</dbReference>
<keyword evidence="1" id="KW-1133">Transmembrane helix</keyword>
<dbReference type="Proteomes" id="UP000037035">
    <property type="component" value="Unassembled WGS sequence"/>
</dbReference>
<keyword evidence="1" id="KW-0812">Transmembrane</keyword>
<evidence type="ECO:0000313" key="2">
    <source>
        <dbReference type="EMBL" id="KNZ50713.1"/>
    </source>
</evidence>
<accession>A0A0L6UQ95</accession>
<evidence type="ECO:0000256" key="1">
    <source>
        <dbReference type="SAM" id="Phobius"/>
    </source>
</evidence>
<comment type="caution">
    <text evidence="2">The sequence shown here is derived from an EMBL/GenBank/DDBJ whole genome shotgun (WGS) entry which is preliminary data.</text>
</comment>
<dbReference type="VEuPathDB" id="FungiDB:VP01_4276g2"/>
<name>A0A0L6UQ95_9BASI</name>
<sequence length="225" mass="25361">MGATRMHTDIYPTLSLPFGYISSCLFGGLLVFCGFNTLASKLSQQLSLEEINPLLNFLCRRIASFFLMMSLIVAFWWATGLISRITTLLSIGLLIGFWFIDHAGVLRYFILFVGVMSSWYIIYDVMDDFVFRKMNPSCPILFQTQFPLISAGREMGVDLDALLGPQLCRMDHPGHSCVASNACVYLSSPPLSPSYTHRIEPYSSHCQYLSLARAMFCQSQQFLPT</sequence>
<dbReference type="PANTHER" id="PTHR33979">
    <property type="entry name" value="OS02G0221600 PROTEIN"/>
    <property type="match status" value="1"/>
</dbReference>
<dbReference type="PANTHER" id="PTHR33979:SF2">
    <property type="entry name" value="PEPTIDASE M50B-LIKE-DOMAIN-CONTAINING PROTEIN"/>
    <property type="match status" value="1"/>
</dbReference>
<dbReference type="Pfam" id="PF13398">
    <property type="entry name" value="Peptidase_M50B"/>
    <property type="match status" value="1"/>
</dbReference>
<keyword evidence="1" id="KW-0472">Membrane</keyword>
<evidence type="ECO:0000313" key="3">
    <source>
        <dbReference type="Proteomes" id="UP000037035"/>
    </source>
</evidence>
<organism evidence="2 3">
    <name type="scientific">Puccinia sorghi</name>
    <dbReference type="NCBI Taxonomy" id="27349"/>
    <lineage>
        <taxon>Eukaryota</taxon>
        <taxon>Fungi</taxon>
        <taxon>Dikarya</taxon>
        <taxon>Basidiomycota</taxon>
        <taxon>Pucciniomycotina</taxon>
        <taxon>Pucciniomycetes</taxon>
        <taxon>Pucciniales</taxon>
        <taxon>Pucciniaceae</taxon>
        <taxon>Puccinia</taxon>
    </lineage>
</organism>
<feature type="transmembrane region" description="Helical" evidence="1">
    <location>
        <begin position="105"/>
        <end position="123"/>
    </location>
</feature>
<protein>
    <submittedName>
        <fullName evidence="2">Uncharacterized protein</fullName>
    </submittedName>
</protein>
<dbReference type="EMBL" id="LAVV01009364">
    <property type="protein sequence ID" value="KNZ50713.1"/>
    <property type="molecule type" value="Genomic_DNA"/>
</dbReference>
<reference evidence="2 3" key="1">
    <citation type="submission" date="2015-08" db="EMBL/GenBank/DDBJ databases">
        <title>Next Generation Sequencing and Analysis of the Genome of Puccinia sorghi L Schw, the Causal Agent of Maize Common Rust.</title>
        <authorList>
            <person name="Rochi L."/>
            <person name="Burguener G."/>
            <person name="Darino M."/>
            <person name="Turjanski A."/>
            <person name="Kreff E."/>
            <person name="Dieguez M.J."/>
            <person name="Sacco F."/>
        </authorList>
    </citation>
    <scope>NUCLEOTIDE SEQUENCE [LARGE SCALE GENOMIC DNA]</scope>
    <source>
        <strain evidence="2 3">RO10H11247</strain>
    </source>
</reference>
<proteinExistence type="predicted"/>
<gene>
    <name evidence="2" type="ORF">VP01_4276g2</name>
</gene>
<feature type="transmembrane region" description="Helical" evidence="1">
    <location>
        <begin position="20"/>
        <end position="39"/>
    </location>
</feature>